<dbReference type="InterPro" id="IPR027417">
    <property type="entry name" value="P-loop_NTPase"/>
</dbReference>
<reference evidence="1 2" key="1">
    <citation type="submission" date="2019-04" db="EMBL/GenBank/DDBJ databases">
        <title>Taxonomy of novel Haliea sp. from mangrove soil of West Coast of India.</title>
        <authorList>
            <person name="Verma A."/>
            <person name="Kumar P."/>
            <person name="Krishnamurthi S."/>
        </authorList>
    </citation>
    <scope>NUCLEOTIDE SEQUENCE [LARGE SCALE GENOMIC DNA]</scope>
    <source>
        <strain evidence="1 2">SAOS-164</strain>
    </source>
</reference>
<evidence type="ECO:0008006" key="3">
    <source>
        <dbReference type="Google" id="ProtNLM"/>
    </source>
</evidence>
<evidence type="ECO:0000313" key="1">
    <source>
        <dbReference type="EMBL" id="TGD74888.1"/>
    </source>
</evidence>
<organism evidence="1 2">
    <name type="scientific">Mangrovimicrobium sediminis</name>
    <dbReference type="NCBI Taxonomy" id="2562682"/>
    <lineage>
        <taxon>Bacteria</taxon>
        <taxon>Pseudomonadati</taxon>
        <taxon>Pseudomonadota</taxon>
        <taxon>Gammaproteobacteria</taxon>
        <taxon>Cellvibrionales</taxon>
        <taxon>Halieaceae</taxon>
        <taxon>Mangrovimicrobium</taxon>
    </lineage>
</organism>
<dbReference type="Proteomes" id="UP000298050">
    <property type="component" value="Unassembled WGS sequence"/>
</dbReference>
<proteinExistence type="predicted"/>
<keyword evidence="2" id="KW-1185">Reference proteome</keyword>
<comment type="caution">
    <text evidence="1">The sequence shown here is derived from an EMBL/GenBank/DDBJ whole genome shotgun (WGS) entry which is preliminary data.</text>
</comment>
<dbReference type="AlphaFoldDB" id="A0A4Z0M672"/>
<gene>
    <name evidence="1" type="ORF">E4634_06760</name>
</gene>
<dbReference type="SUPFAM" id="SSF52540">
    <property type="entry name" value="P-loop containing nucleoside triphosphate hydrolases"/>
    <property type="match status" value="1"/>
</dbReference>
<sequence>MTPLIHIGLPKSLSTWLQLNLFNGESGFKYALHPGDCANLITLPGEFSYSAAAVKQRYFSRVEEYSGQDGEFVPVVSQENLSGSLAGGGCDGERHLHRLKSVFPEGKVLIIIREQGAFIRSAYSTLVMTGFPHSIRRLAFPSEDVEREFNNLRKWGHPGFSYEYLRYDKLVRRYMQAYGRDNVLVLPFEKFASDPEDFVRNIFAFSGYSGDPEPFLEHLNFERKVNQTAGYLSLAIHRNITRFIFTNLYNAGFVNETFRYHRKRIKSIRRLDTWIPDALNQWAEARVERYIRRVTEGEFSKSNAKLASLIDCDLGKYGYR</sequence>
<dbReference type="RefSeq" id="WP_135442071.1">
    <property type="nucleotide sequence ID" value="NZ_SRLE01000005.1"/>
</dbReference>
<name>A0A4Z0M672_9GAMM</name>
<dbReference type="Pfam" id="PF13469">
    <property type="entry name" value="Sulfotransfer_3"/>
    <property type="match status" value="1"/>
</dbReference>
<accession>A0A4Z0M672</accession>
<dbReference type="EMBL" id="SRLE01000005">
    <property type="protein sequence ID" value="TGD74888.1"/>
    <property type="molecule type" value="Genomic_DNA"/>
</dbReference>
<protein>
    <recommendedName>
        <fullName evidence="3">Sulfotransferase domain-containing protein</fullName>
    </recommendedName>
</protein>
<dbReference type="OrthoDB" id="7065883at2"/>
<evidence type="ECO:0000313" key="2">
    <source>
        <dbReference type="Proteomes" id="UP000298050"/>
    </source>
</evidence>
<dbReference type="Gene3D" id="3.40.50.300">
    <property type="entry name" value="P-loop containing nucleotide triphosphate hydrolases"/>
    <property type="match status" value="1"/>
</dbReference>